<dbReference type="EMBL" id="KY445528">
    <property type="protein sequence ID" value="AQN78463.1"/>
    <property type="molecule type" value="mRNA"/>
</dbReference>
<evidence type="ECO:0000256" key="3">
    <source>
        <dbReference type="ARBA" id="ARBA00022606"/>
    </source>
</evidence>
<reference evidence="11" key="1">
    <citation type="journal article" date="2017" name="Comp. Biochem. Physiol. Part D Genomics Proteomics">
        <title>Candidate chemosensory genes identified in the endoparasitoid Meteorus pulchricornis (Hymenoptera: Braconidae) by antennal transcriptome analysis.</title>
        <authorList>
            <person name="Sheng S."/>
            <person name="Liao C.W."/>
            <person name="Zheng Y."/>
            <person name="Zhou Y."/>
            <person name="Xu Y."/>
            <person name="Song W.M."/>
            <person name="He P."/>
            <person name="Zhang J."/>
            <person name="Wu F.A."/>
        </authorList>
    </citation>
    <scope>NUCLEOTIDE SEQUENCE</scope>
    <source>
        <strain evidence="11">Zhenjiang</strain>
    </source>
</reference>
<feature type="transmembrane region" description="Helical" evidence="10">
    <location>
        <begin position="71"/>
        <end position="90"/>
    </location>
</feature>
<sequence length="295" mass="33881">MVAAKLSEYNTYRKITKWLLLLLGLFPLENASLFYRFLPYIHLFLNLGTAFGMLGFVRAHITNILVVSKRLGLMVSFLTGSLKIVCMIIYHEDAMKLRSLDKHFNILINNPQFTNMAFDGVTAFRRLSWAVSLLVLLSGTVNVITPIILIIYQQSHHFQPVKYILPYLSIYPWNVEPNGYLYKFHFIFETVATYSLVAITSSIEPLFTLYVIQMIGQLREMSYVMEHLNESNDPESSVRDCINQYTNLVECRNMVQKIFGPIILWQIITNAVILCLGIFQLSQASLTIHIVLVPS</sequence>
<evidence type="ECO:0000256" key="6">
    <source>
        <dbReference type="ARBA" id="ARBA00022989"/>
    </source>
</evidence>
<evidence type="ECO:0000256" key="4">
    <source>
        <dbReference type="ARBA" id="ARBA00022692"/>
    </source>
</evidence>
<dbReference type="GO" id="GO:0004984">
    <property type="term" value="F:olfactory receptor activity"/>
    <property type="evidence" value="ECO:0007669"/>
    <property type="project" value="InterPro"/>
</dbReference>
<keyword evidence="7 10" id="KW-0472">Membrane</keyword>
<proteinExistence type="evidence at transcript level"/>
<dbReference type="AlphaFoldDB" id="A0A1S5VFP4"/>
<evidence type="ECO:0000256" key="8">
    <source>
        <dbReference type="ARBA" id="ARBA00023170"/>
    </source>
</evidence>
<keyword evidence="4 10" id="KW-0812">Transmembrane</keyword>
<keyword evidence="6 10" id="KW-1133">Transmembrane helix</keyword>
<evidence type="ECO:0000256" key="10">
    <source>
        <dbReference type="SAM" id="Phobius"/>
    </source>
</evidence>
<keyword evidence="5" id="KW-0552">Olfaction</keyword>
<dbReference type="GO" id="GO:0007165">
    <property type="term" value="P:signal transduction"/>
    <property type="evidence" value="ECO:0007669"/>
    <property type="project" value="UniProtKB-KW"/>
</dbReference>
<feature type="transmembrane region" description="Helical" evidence="10">
    <location>
        <begin position="41"/>
        <end position="59"/>
    </location>
</feature>
<evidence type="ECO:0000256" key="1">
    <source>
        <dbReference type="ARBA" id="ARBA00004651"/>
    </source>
</evidence>
<evidence type="ECO:0000256" key="5">
    <source>
        <dbReference type="ARBA" id="ARBA00022725"/>
    </source>
</evidence>
<dbReference type="InterPro" id="IPR004117">
    <property type="entry name" value="7tm6_olfct_rcpt"/>
</dbReference>
<dbReference type="PANTHER" id="PTHR21137:SF35">
    <property type="entry name" value="ODORANT RECEPTOR 19A-RELATED"/>
    <property type="match status" value="1"/>
</dbReference>
<accession>A0A1S5VFP4</accession>
<name>A0A1S5VFP4_9HYME</name>
<feature type="transmembrane region" description="Helical" evidence="10">
    <location>
        <begin position="129"/>
        <end position="152"/>
    </location>
</feature>
<protein>
    <submittedName>
        <fullName evidence="11">Olfactory receptor 61</fullName>
    </submittedName>
</protein>
<dbReference type="GO" id="GO:0005886">
    <property type="term" value="C:plasma membrane"/>
    <property type="evidence" value="ECO:0007669"/>
    <property type="project" value="UniProtKB-SubCell"/>
</dbReference>
<dbReference type="GO" id="GO:0005549">
    <property type="term" value="F:odorant binding"/>
    <property type="evidence" value="ECO:0007669"/>
    <property type="project" value="InterPro"/>
</dbReference>
<evidence type="ECO:0000256" key="9">
    <source>
        <dbReference type="ARBA" id="ARBA00023224"/>
    </source>
</evidence>
<keyword evidence="2" id="KW-1003">Cell membrane</keyword>
<dbReference type="PANTHER" id="PTHR21137">
    <property type="entry name" value="ODORANT RECEPTOR"/>
    <property type="match status" value="1"/>
</dbReference>
<evidence type="ECO:0000256" key="2">
    <source>
        <dbReference type="ARBA" id="ARBA00022475"/>
    </source>
</evidence>
<dbReference type="Pfam" id="PF02949">
    <property type="entry name" value="7tm_6"/>
    <property type="match status" value="1"/>
</dbReference>
<keyword evidence="8 11" id="KW-0675">Receptor</keyword>
<organism evidence="11">
    <name type="scientific">Meteorus pulchricornis</name>
    <dbReference type="NCBI Taxonomy" id="51522"/>
    <lineage>
        <taxon>Eukaryota</taxon>
        <taxon>Metazoa</taxon>
        <taxon>Ecdysozoa</taxon>
        <taxon>Arthropoda</taxon>
        <taxon>Hexapoda</taxon>
        <taxon>Insecta</taxon>
        <taxon>Pterygota</taxon>
        <taxon>Neoptera</taxon>
        <taxon>Endopterygota</taxon>
        <taxon>Hymenoptera</taxon>
        <taxon>Apocrita</taxon>
        <taxon>Ichneumonoidea</taxon>
        <taxon>Braconidae</taxon>
        <taxon>Meteorinae</taxon>
        <taxon>Meteorus</taxon>
    </lineage>
</organism>
<evidence type="ECO:0000256" key="7">
    <source>
        <dbReference type="ARBA" id="ARBA00023136"/>
    </source>
</evidence>
<keyword evidence="3" id="KW-0716">Sensory transduction</keyword>
<feature type="transmembrane region" description="Helical" evidence="10">
    <location>
        <begin position="262"/>
        <end position="282"/>
    </location>
</feature>
<evidence type="ECO:0000313" key="11">
    <source>
        <dbReference type="EMBL" id="AQN78463.1"/>
    </source>
</evidence>
<comment type="subcellular location">
    <subcellularLocation>
        <location evidence="1">Cell membrane</location>
        <topology evidence="1">Multi-pass membrane protein</topology>
    </subcellularLocation>
</comment>
<keyword evidence="9" id="KW-0807">Transducer</keyword>